<feature type="region of interest" description="Disordered" evidence="1">
    <location>
        <begin position="144"/>
        <end position="164"/>
    </location>
</feature>
<dbReference type="EMBL" id="WVTD01000001">
    <property type="protein sequence ID" value="MYL96191.1"/>
    <property type="molecule type" value="Genomic_DNA"/>
</dbReference>
<evidence type="ECO:0008006" key="4">
    <source>
        <dbReference type="Google" id="ProtNLM"/>
    </source>
</evidence>
<name>A0A7X4GCP5_9SPHN</name>
<evidence type="ECO:0000313" key="3">
    <source>
        <dbReference type="Proteomes" id="UP000465810"/>
    </source>
</evidence>
<evidence type="ECO:0000313" key="2">
    <source>
        <dbReference type="EMBL" id="MYL96191.1"/>
    </source>
</evidence>
<organism evidence="2 3">
    <name type="scientific">Novosphingobium silvae</name>
    <dbReference type="NCBI Taxonomy" id="2692619"/>
    <lineage>
        <taxon>Bacteria</taxon>
        <taxon>Pseudomonadati</taxon>
        <taxon>Pseudomonadota</taxon>
        <taxon>Alphaproteobacteria</taxon>
        <taxon>Sphingomonadales</taxon>
        <taxon>Sphingomonadaceae</taxon>
        <taxon>Novosphingobium</taxon>
    </lineage>
</organism>
<protein>
    <recommendedName>
        <fullName evidence="4">Terminase small subunit</fullName>
    </recommendedName>
</protein>
<dbReference type="AlphaFoldDB" id="A0A7X4GCP5"/>
<reference evidence="2 3" key="1">
    <citation type="submission" date="2019-12" db="EMBL/GenBank/DDBJ databases">
        <authorList>
            <person name="Feng G."/>
            <person name="Zhu H."/>
        </authorList>
    </citation>
    <scope>NUCLEOTIDE SEQUENCE [LARGE SCALE GENOMIC DNA]</scope>
    <source>
        <strain evidence="2 3">FGD1</strain>
    </source>
</reference>
<dbReference type="Proteomes" id="UP000465810">
    <property type="component" value="Unassembled WGS sequence"/>
</dbReference>
<proteinExistence type="predicted"/>
<keyword evidence="3" id="KW-1185">Reference proteome</keyword>
<accession>A0A7X4GCP5</accession>
<gene>
    <name evidence="2" type="ORF">GR702_00190</name>
</gene>
<sequence length="164" mass="17896">MADAPLPCRRAHAVGTDAVPEWRAAFLAELAATSNVAASARHAGISPALAYQARRAEPGFYREWQEALCEGYDMLEMALLRRLREGEVKPAAGAKKGVRTFDNANALRLLAAHRESTARQRAVMENRDSDAILDAIDAKIEKMRERSLPALPAPGADTDQTDDQ</sequence>
<dbReference type="RefSeq" id="WP_160983946.1">
    <property type="nucleotide sequence ID" value="NZ_WVTD01000001.1"/>
</dbReference>
<evidence type="ECO:0000256" key="1">
    <source>
        <dbReference type="SAM" id="MobiDB-lite"/>
    </source>
</evidence>
<comment type="caution">
    <text evidence="2">The sequence shown here is derived from an EMBL/GenBank/DDBJ whole genome shotgun (WGS) entry which is preliminary data.</text>
</comment>